<reference evidence="8" key="1">
    <citation type="submission" date="2021-12" db="EMBL/GenBank/DDBJ databases">
        <title>Description of Gramella crocea sp. nov., a new bacterium isolated from activated sludge.</title>
        <authorList>
            <person name="Zhang X."/>
        </authorList>
    </citation>
    <scope>NUCLEOTIDE SEQUENCE</scope>
    <source>
        <strain evidence="8">YB25</strain>
    </source>
</reference>
<organism evidence="8 9">
    <name type="scientific">Christiangramia crocea</name>
    <dbReference type="NCBI Taxonomy" id="2904124"/>
    <lineage>
        <taxon>Bacteria</taxon>
        <taxon>Pseudomonadati</taxon>
        <taxon>Bacteroidota</taxon>
        <taxon>Flavobacteriia</taxon>
        <taxon>Flavobacteriales</taxon>
        <taxon>Flavobacteriaceae</taxon>
        <taxon>Christiangramia</taxon>
    </lineage>
</organism>
<dbReference type="GO" id="GO:0015288">
    <property type="term" value="F:porin activity"/>
    <property type="evidence" value="ECO:0007669"/>
    <property type="project" value="TreeGrafter"/>
</dbReference>
<evidence type="ECO:0000256" key="3">
    <source>
        <dbReference type="ARBA" id="ARBA00022448"/>
    </source>
</evidence>
<evidence type="ECO:0000256" key="5">
    <source>
        <dbReference type="ARBA" id="ARBA00022692"/>
    </source>
</evidence>
<dbReference type="PANTHER" id="PTHR30026:SF20">
    <property type="entry name" value="OUTER MEMBRANE PROTEIN TOLC"/>
    <property type="match status" value="1"/>
</dbReference>
<dbReference type="InterPro" id="IPR051906">
    <property type="entry name" value="TolC-like"/>
</dbReference>
<accession>A0A9X2A6W0</accession>
<dbReference type="Proteomes" id="UP001139344">
    <property type="component" value="Unassembled WGS sequence"/>
</dbReference>
<evidence type="ECO:0000256" key="1">
    <source>
        <dbReference type="ARBA" id="ARBA00004442"/>
    </source>
</evidence>
<dbReference type="SUPFAM" id="SSF56954">
    <property type="entry name" value="Outer membrane efflux proteins (OEP)"/>
    <property type="match status" value="1"/>
</dbReference>
<comment type="subcellular location">
    <subcellularLocation>
        <location evidence="1">Cell outer membrane</location>
    </subcellularLocation>
</comment>
<keyword evidence="3" id="KW-0813">Transport</keyword>
<dbReference type="GO" id="GO:0015562">
    <property type="term" value="F:efflux transmembrane transporter activity"/>
    <property type="evidence" value="ECO:0007669"/>
    <property type="project" value="InterPro"/>
</dbReference>
<sequence length="463" mass="53669">MKHTGIFILLLILPSLLSSQETDSLSLGFREYLNMVKTYHPVVKQAGIMVDRAEAEVRKSRGNFDPKIEVDYDRKDFKQTEYYDILTSSFKIPTWYGIELKAKFENNSGEFLNPQNKTPEDGLFSAGIAIPVAQGLLINERMASLKQARIFREQSELERQIAVNSILYEASLAYFDWLKTYRHLLLYRNFAKNAETRFKGIVKSYELGDKPAIDTLEASLTVQDRKLNLEQARLDYMKASLHLSNFLWGQENTPLELKENMFPDRELPVKLDEILEINELSDLDDHPKLRSLNYKIRAFEFDKKLKANKLLPKLDLEYNFLSSEIEGINSLNYDDYKFGMNFSIPLFLRKERGELQLAKLKLENAGFDLISQRVTLQNKILSLRTEVGSLSEQSKIMNNLIDSYEKMLRAEERKLELGESSVFLVNSRESSLIAARQKNILLQNKLLYSKAELFRIMARIPEI</sequence>
<comment type="caution">
    <text evidence="8">The sequence shown here is derived from an EMBL/GenBank/DDBJ whole genome shotgun (WGS) entry which is preliminary data.</text>
</comment>
<dbReference type="RefSeq" id="WP_240095429.1">
    <property type="nucleotide sequence ID" value="NZ_JAJSON010000005.1"/>
</dbReference>
<dbReference type="GO" id="GO:0009279">
    <property type="term" value="C:cell outer membrane"/>
    <property type="evidence" value="ECO:0007669"/>
    <property type="project" value="UniProtKB-SubCell"/>
</dbReference>
<evidence type="ECO:0000256" key="7">
    <source>
        <dbReference type="ARBA" id="ARBA00023237"/>
    </source>
</evidence>
<dbReference type="InterPro" id="IPR003423">
    <property type="entry name" value="OMP_efflux"/>
</dbReference>
<evidence type="ECO:0000256" key="6">
    <source>
        <dbReference type="ARBA" id="ARBA00023136"/>
    </source>
</evidence>
<evidence type="ECO:0000313" key="9">
    <source>
        <dbReference type="Proteomes" id="UP001139344"/>
    </source>
</evidence>
<dbReference type="Gene3D" id="1.20.1600.10">
    <property type="entry name" value="Outer membrane efflux proteins (OEP)"/>
    <property type="match status" value="1"/>
</dbReference>
<evidence type="ECO:0000256" key="2">
    <source>
        <dbReference type="ARBA" id="ARBA00007613"/>
    </source>
</evidence>
<dbReference type="AlphaFoldDB" id="A0A9X2A6W0"/>
<comment type="similarity">
    <text evidence="2">Belongs to the outer membrane factor (OMF) (TC 1.B.17) family.</text>
</comment>
<keyword evidence="5" id="KW-0812">Transmembrane</keyword>
<gene>
    <name evidence="8" type="ORF">LU635_01485</name>
</gene>
<dbReference type="PANTHER" id="PTHR30026">
    <property type="entry name" value="OUTER MEMBRANE PROTEIN TOLC"/>
    <property type="match status" value="1"/>
</dbReference>
<evidence type="ECO:0000256" key="4">
    <source>
        <dbReference type="ARBA" id="ARBA00022452"/>
    </source>
</evidence>
<keyword evidence="7" id="KW-0998">Cell outer membrane</keyword>
<dbReference type="EMBL" id="JAJSON010000005">
    <property type="protein sequence ID" value="MCG9970293.1"/>
    <property type="molecule type" value="Genomic_DNA"/>
</dbReference>
<keyword evidence="9" id="KW-1185">Reference proteome</keyword>
<keyword evidence="6" id="KW-0472">Membrane</keyword>
<evidence type="ECO:0000313" key="8">
    <source>
        <dbReference type="EMBL" id="MCG9970293.1"/>
    </source>
</evidence>
<protein>
    <submittedName>
        <fullName evidence="8">TolC family protein</fullName>
    </submittedName>
</protein>
<dbReference type="Pfam" id="PF02321">
    <property type="entry name" value="OEP"/>
    <property type="match status" value="1"/>
</dbReference>
<dbReference type="GO" id="GO:1990281">
    <property type="term" value="C:efflux pump complex"/>
    <property type="evidence" value="ECO:0007669"/>
    <property type="project" value="TreeGrafter"/>
</dbReference>
<proteinExistence type="inferred from homology"/>
<name>A0A9X2A6W0_9FLAO</name>
<keyword evidence="4" id="KW-1134">Transmembrane beta strand</keyword>